<dbReference type="InterPro" id="IPR000515">
    <property type="entry name" value="MetI-like"/>
</dbReference>
<dbReference type="Gene3D" id="1.10.3720.10">
    <property type="entry name" value="MetI-like"/>
    <property type="match status" value="1"/>
</dbReference>
<comment type="similarity">
    <text evidence="3 11">Belongs to the binding-protein-dependent transport system permease family. CysTW subfamily.</text>
</comment>
<dbReference type="InterPro" id="IPR035906">
    <property type="entry name" value="MetI-like_sf"/>
</dbReference>
<feature type="transmembrane region" description="Helical" evidence="10">
    <location>
        <begin position="44"/>
        <end position="66"/>
    </location>
</feature>
<proteinExistence type="inferred from homology"/>
<reference evidence="13 14" key="1">
    <citation type="submission" date="2018-11" db="EMBL/GenBank/DDBJ databases">
        <authorList>
            <person name="Ye M.-Q."/>
            <person name="Du Z.-J."/>
        </authorList>
    </citation>
    <scope>NUCLEOTIDE SEQUENCE [LARGE SCALE GENOMIC DNA]</scope>
    <source>
        <strain evidence="13 14">U0105</strain>
    </source>
</reference>
<feature type="transmembrane region" description="Helical" evidence="10">
    <location>
        <begin position="86"/>
        <end position="106"/>
    </location>
</feature>
<evidence type="ECO:0000313" key="14">
    <source>
        <dbReference type="Proteomes" id="UP000275281"/>
    </source>
</evidence>
<keyword evidence="14" id="KW-1185">Reference proteome</keyword>
<keyword evidence="8 10" id="KW-1133">Transmembrane helix</keyword>
<evidence type="ECO:0000256" key="9">
    <source>
        <dbReference type="ARBA" id="ARBA00023136"/>
    </source>
</evidence>
<dbReference type="NCBIfam" id="TIGR02141">
    <property type="entry name" value="modB_ABC"/>
    <property type="match status" value="1"/>
</dbReference>
<evidence type="ECO:0000313" key="13">
    <source>
        <dbReference type="EMBL" id="RPJ67086.1"/>
    </source>
</evidence>
<dbReference type="AlphaFoldDB" id="A0A3N5Y304"/>
<dbReference type="Proteomes" id="UP000275281">
    <property type="component" value="Unassembled WGS sequence"/>
</dbReference>
<evidence type="ECO:0000256" key="11">
    <source>
        <dbReference type="RuleBase" id="RU365097"/>
    </source>
</evidence>
<dbReference type="OrthoDB" id="9795403at2"/>
<feature type="transmembrane region" description="Helical" evidence="10">
    <location>
        <begin position="195"/>
        <end position="214"/>
    </location>
</feature>
<evidence type="ECO:0000259" key="12">
    <source>
        <dbReference type="PROSITE" id="PS50928"/>
    </source>
</evidence>
<keyword evidence="9 10" id="KW-0472">Membrane</keyword>
<dbReference type="SUPFAM" id="SSF161098">
    <property type="entry name" value="MetI-like"/>
    <property type="match status" value="1"/>
</dbReference>
<organism evidence="13 14">
    <name type="scientific">Alteromonas sediminis</name>
    <dbReference type="NCBI Taxonomy" id="2259342"/>
    <lineage>
        <taxon>Bacteria</taxon>
        <taxon>Pseudomonadati</taxon>
        <taxon>Pseudomonadota</taxon>
        <taxon>Gammaproteobacteria</taxon>
        <taxon>Alteromonadales</taxon>
        <taxon>Alteromonadaceae</taxon>
        <taxon>Alteromonas/Salinimonas group</taxon>
        <taxon>Alteromonas</taxon>
    </lineage>
</organism>
<accession>A0A3N5Y304</accession>
<dbReference type="InterPro" id="IPR011867">
    <property type="entry name" value="ModB_ABC"/>
</dbReference>
<sequence>MTAEDWQAVQLTALLAAVSSLLLLAFALPFSWWLAHWHNRMKPIVLAFIALPLVMPPTVLGFYLLVAFSPNHPFGAMWQSWFGSPLTFSFTGLVLGSMVYSLPFAVQPLYSGFSQFNHQLLAEAKVLHISKSTLWRRVILPACLPAILVSLGLSFAHTLGEFGVVLMIGGSIPGETRVVSIALFEHVESLNFTQAHQLAAVLTGFSFFMLMLLYSSGRKRRVAWNWT</sequence>
<evidence type="ECO:0000256" key="5">
    <source>
        <dbReference type="ARBA" id="ARBA00022475"/>
    </source>
</evidence>
<feature type="transmembrane region" description="Helical" evidence="10">
    <location>
        <begin position="12"/>
        <end position="32"/>
    </location>
</feature>
<dbReference type="CDD" id="cd06261">
    <property type="entry name" value="TM_PBP2"/>
    <property type="match status" value="1"/>
</dbReference>
<dbReference type="EMBL" id="RPOK01000002">
    <property type="protein sequence ID" value="RPJ67086.1"/>
    <property type="molecule type" value="Genomic_DNA"/>
</dbReference>
<keyword evidence="7 10" id="KW-0812">Transmembrane</keyword>
<protein>
    <recommendedName>
        <fullName evidence="11">Molybdenum transport system permease</fullName>
    </recommendedName>
</protein>
<dbReference type="GO" id="GO:0005886">
    <property type="term" value="C:plasma membrane"/>
    <property type="evidence" value="ECO:0007669"/>
    <property type="project" value="UniProtKB-SubCell"/>
</dbReference>
<evidence type="ECO:0000256" key="8">
    <source>
        <dbReference type="ARBA" id="ARBA00022989"/>
    </source>
</evidence>
<keyword evidence="6 11" id="KW-0500">Molybdenum</keyword>
<evidence type="ECO:0000256" key="6">
    <source>
        <dbReference type="ARBA" id="ARBA00022505"/>
    </source>
</evidence>
<keyword evidence="5" id="KW-1003">Cell membrane</keyword>
<feature type="transmembrane region" description="Helical" evidence="10">
    <location>
        <begin position="138"/>
        <end position="157"/>
    </location>
</feature>
<evidence type="ECO:0000256" key="10">
    <source>
        <dbReference type="RuleBase" id="RU363032"/>
    </source>
</evidence>
<name>A0A3N5Y304_9ALTE</name>
<dbReference type="RefSeq" id="WP_124026991.1">
    <property type="nucleotide sequence ID" value="NZ_JBHRSN010000015.1"/>
</dbReference>
<keyword evidence="11" id="KW-0997">Cell inner membrane</keyword>
<feature type="domain" description="ABC transmembrane type-1" evidence="12">
    <location>
        <begin position="9"/>
        <end position="213"/>
    </location>
</feature>
<evidence type="ECO:0000256" key="2">
    <source>
        <dbReference type="ARBA" id="ARBA00004651"/>
    </source>
</evidence>
<evidence type="ECO:0000256" key="3">
    <source>
        <dbReference type="ARBA" id="ARBA00007069"/>
    </source>
</evidence>
<dbReference type="PROSITE" id="PS50928">
    <property type="entry name" value="ABC_TM1"/>
    <property type="match status" value="1"/>
</dbReference>
<evidence type="ECO:0000256" key="1">
    <source>
        <dbReference type="ARBA" id="ARBA00002949"/>
    </source>
</evidence>
<evidence type="ECO:0000256" key="4">
    <source>
        <dbReference type="ARBA" id="ARBA00022448"/>
    </source>
</evidence>
<comment type="caution">
    <text evidence="13">The sequence shown here is derived from an EMBL/GenBank/DDBJ whole genome shotgun (WGS) entry which is preliminary data.</text>
</comment>
<dbReference type="PANTHER" id="PTHR30183:SF8">
    <property type="entry name" value="MOLYBDENUM TRANSPORT SYSTEM PERMEASE"/>
    <property type="match status" value="1"/>
</dbReference>
<gene>
    <name evidence="13" type="primary">modB</name>
    <name evidence="13" type="ORF">DRW07_05965</name>
</gene>
<comment type="subcellular location">
    <subcellularLocation>
        <location evidence="11">Cell inner membrane</location>
        <topology evidence="11">Multi-pass membrane protein</topology>
    </subcellularLocation>
    <subcellularLocation>
        <location evidence="2 10">Cell membrane</location>
        <topology evidence="2 10">Multi-pass membrane protein</topology>
    </subcellularLocation>
</comment>
<comment type="function">
    <text evidence="1 11">Part of the binding-protein-dependent transport system for molybdenum; probably responsible for the translocation of the substrate across the membrane.</text>
</comment>
<dbReference type="PANTHER" id="PTHR30183">
    <property type="entry name" value="MOLYBDENUM TRANSPORT SYSTEM PERMEASE PROTEIN MODB"/>
    <property type="match status" value="1"/>
</dbReference>
<evidence type="ECO:0000256" key="7">
    <source>
        <dbReference type="ARBA" id="ARBA00022692"/>
    </source>
</evidence>
<dbReference type="Pfam" id="PF00528">
    <property type="entry name" value="BPD_transp_1"/>
    <property type="match status" value="1"/>
</dbReference>
<keyword evidence="4 10" id="KW-0813">Transport</keyword>
<dbReference type="GO" id="GO:0015098">
    <property type="term" value="F:molybdate ion transmembrane transporter activity"/>
    <property type="evidence" value="ECO:0007669"/>
    <property type="project" value="UniProtKB-UniRule"/>
</dbReference>